<accession>A0A1G9V6A9</accession>
<evidence type="ECO:0000256" key="8">
    <source>
        <dbReference type="ARBA" id="ARBA00023136"/>
    </source>
</evidence>
<feature type="transmembrane region" description="Helical" evidence="9">
    <location>
        <begin position="1002"/>
        <end position="1028"/>
    </location>
</feature>
<dbReference type="Gene3D" id="3.30.2090.10">
    <property type="entry name" value="Multidrug efflux transporter AcrB TolC docking domain, DN and DC subdomains"/>
    <property type="match status" value="2"/>
</dbReference>
<dbReference type="EMBL" id="FNHQ01000011">
    <property type="protein sequence ID" value="SDM67630.1"/>
    <property type="molecule type" value="Genomic_DNA"/>
</dbReference>
<dbReference type="InterPro" id="IPR027463">
    <property type="entry name" value="AcrB_DN_DC_subdom"/>
</dbReference>
<dbReference type="Pfam" id="PF00873">
    <property type="entry name" value="ACR_tran"/>
    <property type="match status" value="1"/>
</dbReference>
<keyword evidence="6 9" id="KW-0812">Transmembrane</keyword>
<reference evidence="10 11" key="1">
    <citation type="submission" date="2016-10" db="EMBL/GenBank/DDBJ databases">
        <authorList>
            <person name="de Groot N.N."/>
        </authorList>
    </citation>
    <scope>NUCLEOTIDE SEQUENCE [LARGE SCALE GENOMIC DNA]</scope>
    <source>
        <strain evidence="10 11">DSM 16981</strain>
    </source>
</reference>
<feature type="transmembrane region" description="Helical" evidence="9">
    <location>
        <begin position="899"/>
        <end position="919"/>
    </location>
</feature>
<dbReference type="GO" id="GO:0009636">
    <property type="term" value="P:response to toxic substance"/>
    <property type="evidence" value="ECO:0007669"/>
    <property type="project" value="UniProtKB-ARBA"/>
</dbReference>
<dbReference type="Gene3D" id="3.30.70.1430">
    <property type="entry name" value="Multidrug efflux transporter AcrB pore domain"/>
    <property type="match status" value="2"/>
</dbReference>
<dbReference type="NCBIfam" id="NF000282">
    <property type="entry name" value="RND_permease_1"/>
    <property type="match status" value="1"/>
</dbReference>
<feature type="transmembrane region" description="Helical" evidence="9">
    <location>
        <begin position="874"/>
        <end position="892"/>
    </location>
</feature>
<keyword evidence="3" id="KW-0813">Transport</keyword>
<dbReference type="InterPro" id="IPR001036">
    <property type="entry name" value="Acrflvin-R"/>
</dbReference>
<protein>
    <submittedName>
        <fullName evidence="10">Hydrophobe/amphiphile efflux-1 (HAE1) family protein</fullName>
    </submittedName>
</protein>
<dbReference type="Gene3D" id="1.20.1640.10">
    <property type="entry name" value="Multidrug efflux transporter AcrB transmembrane domain"/>
    <property type="match status" value="2"/>
</dbReference>
<dbReference type="SUPFAM" id="SSF82693">
    <property type="entry name" value="Multidrug efflux transporter AcrB pore domain, PN1, PN2, PC1 and PC2 subdomains"/>
    <property type="match status" value="4"/>
</dbReference>
<dbReference type="PANTHER" id="PTHR32063">
    <property type="match status" value="1"/>
</dbReference>
<sequence length="1036" mass="112304">MAKFFINRPIFAIVVSIIIVLLGIVSAVGLSVAQYPNISPPTISVSTKYQGANAEVINDTVAQVIEEQVNGVDGMESMTSTSTDTGFYTLNVQFETGTNSDMDSVQTQNRVSEVKASLPDSVQTQGISTTKSSDDSALTFTLYSPNNTYDAKFLENYGNLYLLDDIKRIKGVGEVSAFGADYSMRVWLQPEKMAKLGVSTSDVISAIESQNVQAPAGSLGKMPTETKQAFEYTVRVQGRLIDAKEFGNIIIMAKPTGAAVRLKDIAKVEMGSRDYIYDSKQNGHASAGFSIKLNSDANSLDTIGKIKELLKNAKDKFPTDMDYAITIDNTKFIYESILEVCRTFLEALALVVLVVYLFLQSWRATLIPLLAVPVSLIGTFTAFTFLGFTINTLTLFAMVLAIGLVVDDAIVVIEAVERHIKDDHMSPREATVQAMKEVSGPVIAIAFVLASVFLPVAFFGGIMGVLYKQFALTIAISMGLSAFVALSLTPALCALILKPVRESEKQSILKRFFKSFNEYLRMTTIRYGKEIQHLIPKAKLCMLFLVGILAVTGLLYRVVPSSLVPEEDQGYYMVGVTLPEGASLTRTIHAMDHISEMIQKQPGVTQVMTLAGTDLLTGSSKTNTGELFVALTPWSERTSPALQVKSEIQDTLADASSFLEGNVAVFNPPALPGLGSVGGFSLMIEDRNGGTLTDLDKVATQFVEQAKKRKEIGAVSSNFSTSTPSYRFDVDRQKAEILGVSVDDIFSTLQVFLGADEVNDFTRFGRNYKVIVQAESPYRSNTDALRYLFVKSSNGDMIPLNTLVTMKKVLAPAVITRFNGVQAAKISGTQAGGYSSGQAMEALSEVAKETLPDGYTYEWTGQSREEQQSAGRTPIVFGMALLFAFLCLAALYESWSVPFAVLLAIPSGVFGAFLFQYLTGQENSIYMQIGLIMLIGLAAKNAILIVEFAKVRVDQGMKLEQAAIEAAQLRLRPIIMTSLAFIIGCLPLMLASGAGAGARTSMGTAVVGGMLAATAIGIFLIPILFVVVENVVRRYK</sequence>
<dbReference type="AlphaFoldDB" id="A0A1G9V6A9"/>
<evidence type="ECO:0000256" key="3">
    <source>
        <dbReference type="ARBA" id="ARBA00022448"/>
    </source>
</evidence>
<dbReference type="PANTHER" id="PTHR32063:SF13">
    <property type="entry name" value="MULTIDRUG EFFLUX PUMP SUBUNIT ACRB-RELATED"/>
    <property type="match status" value="1"/>
</dbReference>
<organism evidence="10 11">
    <name type="scientific">Megasphaera paucivorans</name>
    <dbReference type="NCBI Taxonomy" id="349095"/>
    <lineage>
        <taxon>Bacteria</taxon>
        <taxon>Bacillati</taxon>
        <taxon>Bacillota</taxon>
        <taxon>Negativicutes</taxon>
        <taxon>Veillonellales</taxon>
        <taxon>Veillonellaceae</taxon>
        <taxon>Megasphaera</taxon>
    </lineage>
</organism>
<evidence type="ECO:0000256" key="2">
    <source>
        <dbReference type="ARBA" id="ARBA00010942"/>
    </source>
</evidence>
<dbReference type="GO" id="GO:0015562">
    <property type="term" value="F:efflux transmembrane transporter activity"/>
    <property type="evidence" value="ECO:0007669"/>
    <property type="project" value="InterPro"/>
</dbReference>
<name>A0A1G9V6A9_9FIRM</name>
<dbReference type="GO" id="GO:0042910">
    <property type="term" value="F:xenobiotic transmembrane transporter activity"/>
    <property type="evidence" value="ECO:0007669"/>
    <property type="project" value="TreeGrafter"/>
</dbReference>
<evidence type="ECO:0000256" key="5">
    <source>
        <dbReference type="ARBA" id="ARBA00022519"/>
    </source>
</evidence>
<dbReference type="OrthoDB" id="8270at2"/>
<keyword evidence="11" id="KW-1185">Reference proteome</keyword>
<feature type="transmembrane region" description="Helical" evidence="9">
    <location>
        <begin position="470"/>
        <end position="497"/>
    </location>
</feature>
<comment type="subcellular location">
    <subcellularLocation>
        <location evidence="1">Cell inner membrane</location>
        <topology evidence="1">Multi-pass membrane protein</topology>
    </subcellularLocation>
</comment>
<dbReference type="NCBIfam" id="TIGR00915">
    <property type="entry name" value="2A0602"/>
    <property type="match status" value="1"/>
</dbReference>
<dbReference type="FunFam" id="1.20.1640.10:FF:000001">
    <property type="entry name" value="Efflux pump membrane transporter"/>
    <property type="match status" value="1"/>
</dbReference>
<keyword evidence="5" id="KW-0997">Cell inner membrane</keyword>
<evidence type="ECO:0000313" key="11">
    <source>
        <dbReference type="Proteomes" id="UP000199309"/>
    </source>
</evidence>
<dbReference type="STRING" id="349095.SAMN05660299_01342"/>
<dbReference type="GO" id="GO:0005886">
    <property type="term" value="C:plasma membrane"/>
    <property type="evidence" value="ECO:0007669"/>
    <property type="project" value="UniProtKB-SubCell"/>
</dbReference>
<feature type="transmembrane region" description="Helical" evidence="9">
    <location>
        <begin position="540"/>
        <end position="559"/>
    </location>
</feature>
<dbReference type="PRINTS" id="PR00702">
    <property type="entry name" value="ACRIFLAVINRP"/>
</dbReference>
<feature type="transmembrane region" description="Helical" evidence="9">
    <location>
        <begin position="366"/>
        <end position="390"/>
    </location>
</feature>
<gene>
    <name evidence="10" type="ORF">SAMN05660299_01342</name>
</gene>
<dbReference type="SUPFAM" id="SSF82866">
    <property type="entry name" value="Multidrug efflux transporter AcrB transmembrane domain"/>
    <property type="match status" value="2"/>
</dbReference>
<evidence type="ECO:0000256" key="4">
    <source>
        <dbReference type="ARBA" id="ARBA00022475"/>
    </source>
</evidence>
<dbReference type="Gene3D" id="3.30.70.1320">
    <property type="entry name" value="Multidrug efflux transporter AcrB pore domain like"/>
    <property type="match status" value="1"/>
</dbReference>
<feature type="transmembrane region" description="Helical" evidence="9">
    <location>
        <begin position="343"/>
        <end position="359"/>
    </location>
</feature>
<dbReference type="Proteomes" id="UP000199309">
    <property type="component" value="Unassembled WGS sequence"/>
</dbReference>
<keyword evidence="8 9" id="KW-0472">Membrane</keyword>
<keyword evidence="7 9" id="KW-1133">Transmembrane helix</keyword>
<feature type="transmembrane region" description="Helical" evidence="9">
    <location>
        <begin position="438"/>
        <end position="464"/>
    </location>
</feature>
<feature type="transmembrane region" description="Helical" evidence="9">
    <location>
        <begin position="396"/>
        <end position="417"/>
    </location>
</feature>
<dbReference type="SUPFAM" id="SSF82714">
    <property type="entry name" value="Multidrug efflux transporter AcrB TolC docking domain, DN and DC subdomains"/>
    <property type="match status" value="2"/>
</dbReference>
<dbReference type="Gene3D" id="3.30.70.1440">
    <property type="entry name" value="Multidrug efflux transporter AcrB pore domain"/>
    <property type="match status" value="1"/>
</dbReference>
<proteinExistence type="inferred from homology"/>
<keyword evidence="4" id="KW-1003">Cell membrane</keyword>
<dbReference type="InterPro" id="IPR004764">
    <property type="entry name" value="MdtF-like"/>
</dbReference>
<comment type="similarity">
    <text evidence="2">Belongs to the resistance-nodulation-cell division (RND) (TC 2.A.6) family.</text>
</comment>
<evidence type="ECO:0000256" key="1">
    <source>
        <dbReference type="ARBA" id="ARBA00004429"/>
    </source>
</evidence>
<evidence type="ECO:0000313" key="10">
    <source>
        <dbReference type="EMBL" id="SDM67630.1"/>
    </source>
</evidence>
<evidence type="ECO:0000256" key="6">
    <source>
        <dbReference type="ARBA" id="ARBA00022692"/>
    </source>
</evidence>
<feature type="transmembrane region" description="Helical" evidence="9">
    <location>
        <begin position="925"/>
        <end position="948"/>
    </location>
</feature>
<feature type="transmembrane region" description="Helical" evidence="9">
    <location>
        <begin position="969"/>
        <end position="990"/>
    </location>
</feature>
<evidence type="ECO:0000256" key="9">
    <source>
        <dbReference type="SAM" id="Phobius"/>
    </source>
</evidence>
<evidence type="ECO:0000256" key="7">
    <source>
        <dbReference type="ARBA" id="ARBA00022989"/>
    </source>
</evidence>
<dbReference type="RefSeq" id="WP_091649677.1">
    <property type="nucleotide sequence ID" value="NZ_FNHQ01000011.1"/>
</dbReference>